<gene>
    <name evidence="1" type="ORF">SAMN06265355_103425</name>
</gene>
<organism evidence="1 2">
    <name type="scientific">Actinomadura mexicana</name>
    <dbReference type="NCBI Taxonomy" id="134959"/>
    <lineage>
        <taxon>Bacteria</taxon>
        <taxon>Bacillati</taxon>
        <taxon>Actinomycetota</taxon>
        <taxon>Actinomycetes</taxon>
        <taxon>Streptosporangiales</taxon>
        <taxon>Thermomonosporaceae</taxon>
        <taxon>Actinomadura</taxon>
    </lineage>
</organism>
<dbReference type="AlphaFoldDB" id="A0A238WXD2"/>
<evidence type="ECO:0000313" key="2">
    <source>
        <dbReference type="Proteomes" id="UP000198420"/>
    </source>
</evidence>
<name>A0A238WXD2_9ACTN</name>
<reference evidence="2" key="1">
    <citation type="submission" date="2017-06" db="EMBL/GenBank/DDBJ databases">
        <authorList>
            <person name="Varghese N."/>
            <person name="Submissions S."/>
        </authorList>
    </citation>
    <scope>NUCLEOTIDE SEQUENCE [LARGE SCALE GENOMIC DNA]</scope>
    <source>
        <strain evidence="2">DSM 44485</strain>
    </source>
</reference>
<accession>A0A238WXD2</accession>
<sequence>MAMEHGLPRLGEVDTELTSLKVKTVRVHGSWHGSPLLRTARAFYGGRLPEYRQLMWAEGSEGFYGDPGFDEELVERQPDLAIPLADHPKCVWTALP</sequence>
<keyword evidence="2" id="KW-1185">Reference proteome</keyword>
<dbReference type="EMBL" id="FZNP01000003">
    <property type="protein sequence ID" value="SNR51138.1"/>
    <property type="molecule type" value="Genomic_DNA"/>
</dbReference>
<protein>
    <submittedName>
        <fullName evidence="1">Uncharacterized protein</fullName>
    </submittedName>
</protein>
<proteinExistence type="predicted"/>
<dbReference type="Proteomes" id="UP000198420">
    <property type="component" value="Unassembled WGS sequence"/>
</dbReference>
<evidence type="ECO:0000313" key="1">
    <source>
        <dbReference type="EMBL" id="SNR51138.1"/>
    </source>
</evidence>